<proteinExistence type="predicted"/>
<keyword evidence="2" id="KW-1185">Reference proteome</keyword>
<accession>A0A2A6BVJ5</accession>
<reference evidence="1" key="2">
    <citation type="submission" date="2022-06" db="UniProtKB">
        <authorList>
            <consortium name="EnsemblMetazoa"/>
        </authorList>
    </citation>
    <scope>IDENTIFICATION</scope>
    <source>
        <strain evidence="1">PS312</strain>
    </source>
</reference>
<protein>
    <submittedName>
        <fullName evidence="1">Uncharacterized protein</fullName>
    </submittedName>
</protein>
<dbReference type="Proteomes" id="UP000005239">
    <property type="component" value="Unassembled WGS sequence"/>
</dbReference>
<evidence type="ECO:0000313" key="1">
    <source>
        <dbReference type="EnsemblMetazoa" id="PPA46122.1"/>
    </source>
</evidence>
<reference evidence="2" key="1">
    <citation type="journal article" date="2008" name="Nat. Genet.">
        <title>The Pristionchus pacificus genome provides a unique perspective on nematode lifestyle and parasitism.</title>
        <authorList>
            <person name="Dieterich C."/>
            <person name="Clifton S.W."/>
            <person name="Schuster L.N."/>
            <person name="Chinwalla A."/>
            <person name="Delehaunty K."/>
            <person name="Dinkelacker I."/>
            <person name="Fulton L."/>
            <person name="Fulton R."/>
            <person name="Godfrey J."/>
            <person name="Minx P."/>
            <person name="Mitreva M."/>
            <person name="Roeseler W."/>
            <person name="Tian H."/>
            <person name="Witte H."/>
            <person name="Yang S.P."/>
            <person name="Wilson R.K."/>
            <person name="Sommer R.J."/>
        </authorList>
    </citation>
    <scope>NUCLEOTIDE SEQUENCE [LARGE SCALE GENOMIC DNA]</scope>
    <source>
        <strain evidence="2">PS312</strain>
    </source>
</reference>
<gene>
    <name evidence="1" type="primary">WBGene00284491</name>
</gene>
<dbReference type="EnsemblMetazoa" id="PPA46122.1">
    <property type="protein sequence ID" value="PPA46122.1"/>
    <property type="gene ID" value="WBGene00284491"/>
</dbReference>
<name>A0A2A6BVJ5_PRIPA</name>
<dbReference type="AlphaFoldDB" id="A0A2A6BVJ5"/>
<organism evidence="1 2">
    <name type="scientific">Pristionchus pacificus</name>
    <name type="common">Parasitic nematode worm</name>
    <dbReference type="NCBI Taxonomy" id="54126"/>
    <lineage>
        <taxon>Eukaryota</taxon>
        <taxon>Metazoa</taxon>
        <taxon>Ecdysozoa</taxon>
        <taxon>Nematoda</taxon>
        <taxon>Chromadorea</taxon>
        <taxon>Rhabditida</taxon>
        <taxon>Rhabditina</taxon>
        <taxon>Diplogasteromorpha</taxon>
        <taxon>Diplogasteroidea</taxon>
        <taxon>Neodiplogasteridae</taxon>
        <taxon>Pristionchus</taxon>
    </lineage>
</organism>
<accession>A0A8R1V1J3</accession>
<evidence type="ECO:0000313" key="2">
    <source>
        <dbReference type="Proteomes" id="UP000005239"/>
    </source>
</evidence>
<sequence>MGSILPRPARGEPRDLEDDGTLSPLERLPAGLLWDIMEHAPTHASPLLRYRVDKCVRLERNLPGVQAFNGPSSWSYNVHNAVFQADKSALLGVVMWFTPKYPLFNLRLLLTQPTCIISRLYRLRTGFLKLKFDLRKADLPVLEHIARYMGKRMDKGQDGVEARDEQLMEALVPALLLSCSHRIRIHV</sequence>